<dbReference type="InterPro" id="IPR029063">
    <property type="entry name" value="SAM-dependent_MTases_sf"/>
</dbReference>
<evidence type="ECO:0008006" key="8">
    <source>
        <dbReference type="Google" id="ProtNLM"/>
    </source>
</evidence>
<dbReference type="Gene3D" id="3.40.50.150">
    <property type="entry name" value="Vaccinia Virus protein VP39"/>
    <property type="match status" value="1"/>
</dbReference>
<dbReference type="PANTHER" id="PTHR32183">
    <property type="match status" value="1"/>
</dbReference>
<feature type="region of interest" description="Disordered" evidence="5">
    <location>
        <begin position="140"/>
        <end position="161"/>
    </location>
</feature>
<dbReference type="CDD" id="cd02440">
    <property type="entry name" value="AdoMet_MTases"/>
    <property type="match status" value="1"/>
</dbReference>
<accession>A0AAN7SV37</accession>
<dbReference type="Pfam" id="PF05724">
    <property type="entry name" value="TPMT"/>
    <property type="match status" value="1"/>
</dbReference>
<name>A0AAN7SV37_9EURO</name>
<dbReference type="PANTHER" id="PTHR32183:SF6">
    <property type="entry name" value="CYSTEINE SULFINATE DESULFINASE_CYSTEINE DESULFURASE AND RELATED ENZYMES"/>
    <property type="match status" value="1"/>
</dbReference>
<evidence type="ECO:0000256" key="1">
    <source>
        <dbReference type="ARBA" id="ARBA00022553"/>
    </source>
</evidence>
<evidence type="ECO:0000256" key="3">
    <source>
        <dbReference type="ARBA" id="ARBA00022679"/>
    </source>
</evidence>
<dbReference type="Proteomes" id="UP001309876">
    <property type="component" value="Unassembled WGS sequence"/>
</dbReference>
<dbReference type="PROSITE" id="PS51585">
    <property type="entry name" value="SAM_MT_TPMT"/>
    <property type="match status" value="1"/>
</dbReference>
<protein>
    <recommendedName>
        <fullName evidence="8">S-adenosyl-L-methionine-dependent methyltransferase</fullName>
    </recommendedName>
</protein>
<evidence type="ECO:0000256" key="4">
    <source>
        <dbReference type="ARBA" id="ARBA00022691"/>
    </source>
</evidence>
<dbReference type="GO" id="GO:0032259">
    <property type="term" value="P:methylation"/>
    <property type="evidence" value="ECO:0007669"/>
    <property type="project" value="UniProtKB-KW"/>
</dbReference>
<dbReference type="EMBL" id="JAVRRJ010000008">
    <property type="protein sequence ID" value="KAK5082143.1"/>
    <property type="molecule type" value="Genomic_DNA"/>
</dbReference>
<keyword evidence="3" id="KW-0808">Transferase</keyword>
<dbReference type="SUPFAM" id="SSF53335">
    <property type="entry name" value="S-adenosyl-L-methionine-dependent methyltransferases"/>
    <property type="match status" value="1"/>
</dbReference>
<organism evidence="6 7">
    <name type="scientific">Lithohypha guttulata</name>
    <dbReference type="NCBI Taxonomy" id="1690604"/>
    <lineage>
        <taxon>Eukaryota</taxon>
        <taxon>Fungi</taxon>
        <taxon>Dikarya</taxon>
        <taxon>Ascomycota</taxon>
        <taxon>Pezizomycotina</taxon>
        <taxon>Eurotiomycetes</taxon>
        <taxon>Chaetothyriomycetidae</taxon>
        <taxon>Chaetothyriales</taxon>
        <taxon>Trichomeriaceae</taxon>
        <taxon>Lithohypha</taxon>
    </lineage>
</organism>
<evidence type="ECO:0000313" key="6">
    <source>
        <dbReference type="EMBL" id="KAK5082143.1"/>
    </source>
</evidence>
<comment type="caution">
    <text evidence="6">The sequence shown here is derived from an EMBL/GenBank/DDBJ whole genome shotgun (WGS) entry which is preliminary data.</text>
</comment>
<gene>
    <name evidence="6" type="ORF">LTR05_007286</name>
</gene>
<evidence type="ECO:0000256" key="5">
    <source>
        <dbReference type="SAM" id="MobiDB-lite"/>
    </source>
</evidence>
<keyword evidence="1" id="KW-0597">Phosphoprotein</keyword>
<reference evidence="6 7" key="1">
    <citation type="submission" date="2023-08" db="EMBL/GenBank/DDBJ databases">
        <title>Black Yeasts Isolated from many extreme environments.</title>
        <authorList>
            <person name="Coleine C."/>
            <person name="Stajich J.E."/>
            <person name="Selbmann L."/>
        </authorList>
    </citation>
    <scope>NUCLEOTIDE SEQUENCE [LARGE SCALE GENOMIC DNA]</scope>
    <source>
        <strain evidence="6 7">CCFEE 5910</strain>
    </source>
</reference>
<dbReference type="InterPro" id="IPR008854">
    <property type="entry name" value="TPMT"/>
</dbReference>
<evidence type="ECO:0000313" key="7">
    <source>
        <dbReference type="Proteomes" id="UP001309876"/>
    </source>
</evidence>
<keyword evidence="4" id="KW-0949">S-adenosyl-L-methionine</keyword>
<dbReference type="AlphaFoldDB" id="A0AAN7SV37"/>
<sequence>MTINGWQYLKTSINTKTDSTKAIDHSLLQQLFTSTDMGRLTDVFQDKTRNDQSSSWTQLWNSNEESLWDRGQPSPALVDFLEQHSAYIPSLHSQRRPRALIPACGRGYDVVTFALHGFDAYGLEVAQTAVNAGEEYARSQMGADAEGGDSRHFGKRGKKKAQADGVVGQTKFVLGDFFATDWEEGCGGSGKGFDVVYDYTFLCALLPEMRADWARRMSELLAPDGILVCLEFPLYKDPAAQGPPYGMKGVYWDLLSKGGDGIDGQKHSQSHGEADEVRYVPSDATWERILYYKPERTFKVGEGTDMLSVWRKMAS</sequence>
<dbReference type="GO" id="GO:0008757">
    <property type="term" value="F:S-adenosylmethionine-dependent methyltransferase activity"/>
    <property type="evidence" value="ECO:0007669"/>
    <property type="project" value="InterPro"/>
</dbReference>
<proteinExistence type="predicted"/>
<keyword evidence="2" id="KW-0489">Methyltransferase</keyword>
<keyword evidence="7" id="KW-1185">Reference proteome</keyword>
<evidence type="ECO:0000256" key="2">
    <source>
        <dbReference type="ARBA" id="ARBA00022603"/>
    </source>
</evidence>